<feature type="region of interest" description="Disordered" evidence="1">
    <location>
        <begin position="17"/>
        <end position="45"/>
    </location>
</feature>
<evidence type="ECO:0000256" key="2">
    <source>
        <dbReference type="SAM" id="SignalP"/>
    </source>
</evidence>
<gene>
    <name evidence="3" type="ORF">MDA_GLEAN10004658</name>
</gene>
<name>L5MBW2_MYODS</name>
<proteinExistence type="predicted"/>
<organism evidence="3 4">
    <name type="scientific">Myotis davidii</name>
    <name type="common">David's myotis</name>
    <dbReference type="NCBI Taxonomy" id="225400"/>
    <lineage>
        <taxon>Eukaryota</taxon>
        <taxon>Metazoa</taxon>
        <taxon>Chordata</taxon>
        <taxon>Craniata</taxon>
        <taxon>Vertebrata</taxon>
        <taxon>Euteleostomi</taxon>
        <taxon>Mammalia</taxon>
        <taxon>Eutheria</taxon>
        <taxon>Laurasiatheria</taxon>
        <taxon>Chiroptera</taxon>
        <taxon>Yangochiroptera</taxon>
        <taxon>Vespertilionidae</taxon>
        <taxon>Myotis</taxon>
    </lineage>
</organism>
<accession>L5MBW2</accession>
<feature type="chain" id="PRO_5003971065" evidence="2">
    <location>
        <begin position="18"/>
        <end position="138"/>
    </location>
</feature>
<keyword evidence="2" id="KW-0732">Signal</keyword>
<dbReference type="EMBL" id="KB102162">
    <property type="protein sequence ID" value="ELK35817.1"/>
    <property type="molecule type" value="Genomic_DNA"/>
</dbReference>
<reference evidence="4" key="1">
    <citation type="journal article" date="2013" name="Science">
        <title>Comparative analysis of bat genomes provides insight into the evolution of flight and immunity.</title>
        <authorList>
            <person name="Zhang G."/>
            <person name="Cowled C."/>
            <person name="Shi Z."/>
            <person name="Huang Z."/>
            <person name="Bishop-Lilly K.A."/>
            <person name="Fang X."/>
            <person name="Wynne J.W."/>
            <person name="Xiong Z."/>
            <person name="Baker M.L."/>
            <person name="Zhao W."/>
            <person name="Tachedjian M."/>
            <person name="Zhu Y."/>
            <person name="Zhou P."/>
            <person name="Jiang X."/>
            <person name="Ng J."/>
            <person name="Yang L."/>
            <person name="Wu L."/>
            <person name="Xiao J."/>
            <person name="Feng Y."/>
            <person name="Chen Y."/>
            <person name="Sun X."/>
            <person name="Zhang Y."/>
            <person name="Marsh G.A."/>
            <person name="Crameri G."/>
            <person name="Broder C.C."/>
            <person name="Frey K.G."/>
            <person name="Wang L.F."/>
            <person name="Wang J."/>
        </authorList>
    </citation>
    <scope>NUCLEOTIDE SEQUENCE [LARGE SCALE GENOMIC DNA]</scope>
</reference>
<dbReference type="Proteomes" id="UP000010556">
    <property type="component" value="Unassembled WGS sequence"/>
</dbReference>
<protein>
    <submittedName>
        <fullName evidence="3">Uncharacterized protein</fullName>
    </submittedName>
</protein>
<evidence type="ECO:0000313" key="3">
    <source>
        <dbReference type="EMBL" id="ELK35817.1"/>
    </source>
</evidence>
<feature type="signal peptide" evidence="2">
    <location>
        <begin position="1"/>
        <end position="17"/>
    </location>
</feature>
<dbReference type="AlphaFoldDB" id="L5MBW2"/>
<sequence>MAAGSFLFVLCLRGGRGEQRTRKGPFKGPRTPKSPQPCLKSGIDDQDARAASESPAFKVSEEILLVTQWTRVQGGPWVGALGREPEVKWISMGLPKARVLGLSDYGNPRGGEDPKCHPLFALLSLERVMCPEGAGGGS</sequence>
<keyword evidence="4" id="KW-1185">Reference proteome</keyword>
<evidence type="ECO:0000313" key="4">
    <source>
        <dbReference type="Proteomes" id="UP000010556"/>
    </source>
</evidence>
<evidence type="ECO:0000256" key="1">
    <source>
        <dbReference type="SAM" id="MobiDB-lite"/>
    </source>
</evidence>